<accession>A0A5B7FSA1</accession>
<evidence type="ECO:0000313" key="3">
    <source>
        <dbReference type="Proteomes" id="UP000324222"/>
    </source>
</evidence>
<dbReference type="EMBL" id="VSRR010008129">
    <property type="protein sequence ID" value="MPC48149.1"/>
    <property type="molecule type" value="Genomic_DNA"/>
</dbReference>
<comment type="caution">
    <text evidence="2">The sequence shown here is derived from an EMBL/GenBank/DDBJ whole genome shotgun (WGS) entry which is preliminary data.</text>
</comment>
<gene>
    <name evidence="2" type="ORF">E2C01_041916</name>
</gene>
<feature type="chain" id="PRO_5023141042" evidence="1">
    <location>
        <begin position="35"/>
        <end position="108"/>
    </location>
</feature>
<proteinExistence type="predicted"/>
<reference evidence="2 3" key="1">
    <citation type="submission" date="2019-05" db="EMBL/GenBank/DDBJ databases">
        <title>Another draft genome of Portunus trituberculatus and its Hox gene families provides insights of decapod evolution.</title>
        <authorList>
            <person name="Jeong J.-H."/>
            <person name="Song I."/>
            <person name="Kim S."/>
            <person name="Choi T."/>
            <person name="Kim D."/>
            <person name="Ryu S."/>
            <person name="Kim W."/>
        </authorList>
    </citation>
    <scope>NUCLEOTIDE SEQUENCE [LARGE SCALE GENOMIC DNA]</scope>
    <source>
        <tissue evidence="2">Muscle</tissue>
    </source>
</reference>
<dbReference type="AlphaFoldDB" id="A0A5B7FSA1"/>
<sequence length="108" mass="12146">MSSRLKAPMTVVSTQISGLTSLLFLLQRIPATHSCSPTILTPLTALSPSCPQGLKEPVSPYFLPRYPKSWCFKRCDLWCCLSDVWGRGRLEGVMVLTVEEEEEKEEEN</sequence>
<dbReference type="Proteomes" id="UP000324222">
    <property type="component" value="Unassembled WGS sequence"/>
</dbReference>
<keyword evidence="3" id="KW-1185">Reference proteome</keyword>
<organism evidence="2 3">
    <name type="scientific">Portunus trituberculatus</name>
    <name type="common">Swimming crab</name>
    <name type="synonym">Neptunus trituberculatus</name>
    <dbReference type="NCBI Taxonomy" id="210409"/>
    <lineage>
        <taxon>Eukaryota</taxon>
        <taxon>Metazoa</taxon>
        <taxon>Ecdysozoa</taxon>
        <taxon>Arthropoda</taxon>
        <taxon>Crustacea</taxon>
        <taxon>Multicrustacea</taxon>
        <taxon>Malacostraca</taxon>
        <taxon>Eumalacostraca</taxon>
        <taxon>Eucarida</taxon>
        <taxon>Decapoda</taxon>
        <taxon>Pleocyemata</taxon>
        <taxon>Brachyura</taxon>
        <taxon>Eubrachyura</taxon>
        <taxon>Portunoidea</taxon>
        <taxon>Portunidae</taxon>
        <taxon>Portuninae</taxon>
        <taxon>Portunus</taxon>
    </lineage>
</organism>
<evidence type="ECO:0000313" key="2">
    <source>
        <dbReference type="EMBL" id="MPC48149.1"/>
    </source>
</evidence>
<name>A0A5B7FSA1_PORTR</name>
<feature type="signal peptide" evidence="1">
    <location>
        <begin position="1"/>
        <end position="34"/>
    </location>
</feature>
<evidence type="ECO:0000256" key="1">
    <source>
        <dbReference type="SAM" id="SignalP"/>
    </source>
</evidence>
<protein>
    <submittedName>
        <fullName evidence="2">Uncharacterized protein</fullName>
    </submittedName>
</protein>
<keyword evidence="1" id="KW-0732">Signal</keyword>